<dbReference type="AlphaFoldDB" id="A0A0F5PR20"/>
<dbReference type="OrthoDB" id="236897at2"/>
<dbReference type="Gene3D" id="3.90.1200.10">
    <property type="match status" value="1"/>
</dbReference>
<organism evidence="3 5">
    <name type="scientific">Devosia psychrophila</name>
    <dbReference type="NCBI Taxonomy" id="728005"/>
    <lineage>
        <taxon>Bacteria</taxon>
        <taxon>Pseudomonadati</taxon>
        <taxon>Pseudomonadota</taxon>
        <taxon>Alphaproteobacteria</taxon>
        <taxon>Hyphomicrobiales</taxon>
        <taxon>Devosiaceae</taxon>
        <taxon>Devosia</taxon>
    </lineage>
</organism>
<dbReference type="Pfam" id="PF01636">
    <property type="entry name" value="APH"/>
    <property type="match status" value="1"/>
</dbReference>
<reference evidence="2 4" key="1">
    <citation type="submission" date="2015-03" db="EMBL/GenBank/DDBJ databases">
        <authorList>
            <person name="Lepp D."/>
            <person name="Hassan Y.I."/>
            <person name="Li X.-Z."/>
            <person name="Zhou T."/>
        </authorList>
    </citation>
    <scope>NUCLEOTIDE SEQUENCE [LARGE SCALE GENOMIC DNA]</scope>
    <source>
        <strain evidence="2 4">Cr7-05</strain>
    </source>
</reference>
<dbReference type="EMBL" id="LAPV01000235">
    <property type="protein sequence ID" value="KKC31078.1"/>
    <property type="molecule type" value="Genomic_DNA"/>
</dbReference>
<name>A0A0F5PR20_9HYPH</name>
<evidence type="ECO:0000313" key="2">
    <source>
        <dbReference type="EMBL" id="KKC31078.1"/>
    </source>
</evidence>
<keyword evidence="3" id="KW-0808">Transferase</keyword>
<proteinExistence type="predicted"/>
<dbReference type="InterPro" id="IPR002575">
    <property type="entry name" value="Aminoglycoside_PTrfase"/>
</dbReference>
<protein>
    <submittedName>
        <fullName evidence="3">Phosphotransferase enzyme family protein</fullName>
    </submittedName>
    <submittedName>
        <fullName evidence="2">Trifolitoxin immunity protein</fullName>
    </submittedName>
</protein>
<dbReference type="EMBL" id="FOMB01000023">
    <property type="protein sequence ID" value="SFD14581.1"/>
    <property type="molecule type" value="Genomic_DNA"/>
</dbReference>
<dbReference type="InterPro" id="IPR011009">
    <property type="entry name" value="Kinase-like_dom_sf"/>
</dbReference>
<dbReference type="GO" id="GO:0016740">
    <property type="term" value="F:transferase activity"/>
    <property type="evidence" value="ECO:0007669"/>
    <property type="project" value="UniProtKB-KW"/>
</dbReference>
<dbReference type="Proteomes" id="UP000033519">
    <property type="component" value="Unassembled WGS sequence"/>
</dbReference>
<dbReference type="SUPFAM" id="SSF56112">
    <property type="entry name" value="Protein kinase-like (PK-like)"/>
    <property type="match status" value="1"/>
</dbReference>
<sequence>MTEEILTGGGRTSVTRIGDVVHRHTGPWAKTVHALLRHLENEGFTGAPRVIGTGFDATGRETLSFMHGASLHPGPWPDDAMFNLGRLLADFHRASASFTPPEDAIWRPWFGRTLGDGPRIIGHCDLGDWNIIAQNHQPVGFIDWEQAGPVDPLVELAQLCWFNAHLFDDDLQASIGLPPLVARAKKLRYIVDGYGLAAKDRARLVPTMIELAIADAANEAAEANLTPDSTEPVEALWAMAWRARSAAWMGRNRGVLEAVLI</sequence>
<evidence type="ECO:0000313" key="4">
    <source>
        <dbReference type="Proteomes" id="UP000033519"/>
    </source>
</evidence>
<gene>
    <name evidence="3" type="ORF">SAMN04488059_12365</name>
    <name evidence="2" type="ORF">WH91_21695</name>
</gene>
<keyword evidence="4" id="KW-1185">Reference proteome</keyword>
<accession>A0A0F5PR20</accession>
<evidence type="ECO:0000259" key="1">
    <source>
        <dbReference type="Pfam" id="PF01636"/>
    </source>
</evidence>
<dbReference type="STRING" id="728005.SAMN04488059_12365"/>
<evidence type="ECO:0000313" key="5">
    <source>
        <dbReference type="Proteomes" id="UP000182258"/>
    </source>
</evidence>
<feature type="domain" description="Aminoglycoside phosphotransferase" evidence="1">
    <location>
        <begin position="112"/>
        <end position="169"/>
    </location>
</feature>
<evidence type="ECO:0000313" key="3">
    <source>
        <dbReference type="EMBL" id="SFD14581.1"/>
    </source>
</evidence>
<dbReference type="Proteomes" id="UP000182258">
    <property type="component" value="Unassembled WGS sequence"/>
</dbReference>
<reference evidence="3 5" key="2">
    <citation type="submission" date="2016-10" db="EMBL/GenBank/DDBJ databases">
        <authorList>
            <person name="de Groot N.N."/>
        </authorList>
    </citation>
    <scope>NUCLEOTIDE SEQUENCE [LARGE SCALE GENOMIC DNA]</scope>
    <source>
        <strain evidence="3 5">CGMCC 1.10210</strain>
    </source>
</reference>
<dbReference type="PATRIC" id="fig|728005.3.peg.2808"/>
<dbReference type="RefSeq" id="WP_046173076.1">
    <property type="nucleotide sequence ID" value="NZ_FOMB01000023.1"/>
</dbReference>